<keyword evidence="4" id="KW-1185">Reference proteome</keyword>
<name>A0AAN9TGZ9_9HEMI</name>
<dbReference type="AlphaFoldDB" id="A0AAN9TGZ9"/>
<organism evidence="3 4">
    <name type="scientific">Parthenolecanium corni</name>
    <dbReference type="NCBI Taxonomy" id="536013"/>
    <lineage>
        <taxon>Eukaryota</taxon>
        <taxon>Metazoa</taxon>
        <taxon>Ecdysozoa</taxon>
        <taxon>Arthropoda</taxon>
        <taxon>Hexapoda</taxon>
        <taxon>Insecta</taxon>
        <taxon>Pterygota</taxon>
        <taxon>Neoptera</taxon>
        <taxon>Paraneoptera</taxon>
        <taxon>Hemiptera</taxon>
        <taxon>Sternorrhyncha</taxon>
        <taxon>Coccoidea</taxon>
        <taxon>Coccidae</taxon>
        <taxon>Parthenolecanium</taxon>
    </lineage>
</organism>
<dbReference type="GO" id="GO:0016020">
    <property type="term" value="C:membrane"/>
    <property type="evidence" value="ECO:0007669"/>
    <property type="project" value="TreeGrafter"/>
</dbReference>
<sequence>MCRIVRIWFEMDLVIDVNLTLKPVLKLGIGHYYNFNFSTMHRNSFYFVFVAVLCNFHNSESLPSPALDVPASGFHTTNSIESKQDFLESVYTDCTDNKGSVPCFKYKLFAFVDKILNKDEINLANGITVVRTAVSGVDGAPRSMDKVTESEAQNTDVATMLMKRVERFLSTHTLKVDLRGSDVLNAVSRAGRTLEELSDGSDDEVEEEGRGKKKGGGKKGGKMMGHLLMMIKMKLLGLIPLAFGLIALLAGKALLIGKLALLLSVIIALKKLVSSHQKTVTYEVVAGHPHSAGGHDSYSSGGASDYSYGGGGGGGSSHGGWGRSADAHDLAYKAYKPTSQKAD</sequence>
<feature type="region of interest" description="Disordered" evidence="1">
    <location>
        <begin position="195"/>
        <end position="220"/>
    </location>
</feature>
<keyword evidence="2" id="KW-0472">Membrane</keyword>
<evidence type="ECO:0008006" key="5">
    <source>
        <dbReference type="Google" id="ProtNLM"/>
    </source>
</evidence>
<evidence type="ECO:0000313" key="3">
    <source>
        <dbReference type="EMBL" id="KAK7591298.1"/>
    </source>
</evidence>
<proteinExistence type="predicted"/>
<evidence type="ECO:0000313" key="4">
    <source>
        <dbReference type="Proteomes" id="UP001367676"/>
    </source>
</evidence>
<comment type="caution">
    <text evidence="3">The sequence shown here is derived from an EMBL/GenBank/DDBJ whole genome shotgun (WGS) entry which is preliminary data.</text>
</comment>
<evidence type="ECO:0000256" key="2">
    <source>
        <dbReference type="SAM" id="Phobius"/>
    </source>
</evidence>
<feature type="compositionally biased region" description="Basic residues" evidence="1">
    <location>
        <begin position="211"/>
        <end position="220"/>
    </location>
</feature>
<reference evidence="3 4" key="1">
    <citation type="submission" date="2024-03" db="EMBL/GenBank/DDBJ databases">
        <title>Adaptation during the transition from Ophiocordyceps entomopathogen to insect associate is accompanied by gene loss and intensified selection.</title>
        <authorList>
            <person name="Ward C.M."/>
            <person name="Onetto C.A."/>
            <person name="Borneman A.R."/>
        </authorList>
    </citation>
    <scope>NUCLEOTIDE SEQUENCE [LARGE SCALE GENOMIC DNA]</scope>
    <source>
        <strain evidence="3">AWRI1</strain>
        <tissue evidence="3">Single Adult Female</tissue>
    </source>
</reference>
<dbReference type="Pfam" id="PF07898">
    <property type="entry name" value="DUF1676"/>
    <property type="match status" value="1"/>
</dbReference>
<protein>
    <recommendedName>
        <fullName evidence="5">Osiris 7</fullName>
    </recommendedName>
</protein>
<feature type="transmembrane region" description="Helical" evidence="2">
    <location>
        <begin position="227"/>
        <end position="249"/>
    </location>
</feature>
<dbReference type="PANTHER" id="PTHR21879:SF22">
    <property type="entry name" value="FI03362P-RELATED"/>
    <property type="match status" value="1"/>
</dbReference>
<accession>A0AAN9TGZ9</accession>
<gene>
    <name evidence="3" type="ORF">V9T40_002911</name>
</gene>
<dbReference type="EMBL" id="JBBCAQ010000022">
    <property type="protein sequence ID" value="KAK7591298.1"/>
    <property type="molecule type" value="Genomic_DNA"/>
</dbReference>
<dbReference type="PANTHER" id="PTHR21879">
    <property type="entry name" value="FI03362P-RELATED-RELATED"/>
    <property type="match status" value="1"/>
</dbReference>
<dbReference type="Proteomes" id="UP001367676">
    <property type="component" value="Unassembled WGS sequence"/>
</dbReference>
<evidence type="ECO:0000256" key="1">
    <source>
        <dbReference type="SAM" id="MobiDB-lite"/>
    </source>
</evidence>
<feature type="compositionally biased region" description="Acidic residues" evidence="1">
    <location>
        <begin position="196"/>
        <end position="207"/>
    </location>
</feature>
<keyword evidence="2" id="KW-0812">Transmembrane</keyword>
<dbReference type="InterPro" id="IPR012464">
    <property type="entry name" value="DUF1676"/>
</dbReference>
<keyword evidence="2" id="KW-1133">Transmembrane helix</keyword>